<feature type="region of interest" description="Disordered" evidence="3">
    <location>
        <begin position="27"/>
        <end position="103"/>
    </location>
</feature>
<dbReference type="InterPro" id="IPR027417">
    <property type="entry name" value="P-loop_NTPase"/>
</dbReference>
<keyword evidence="1" id="KW-0547">Nucleotide-binding</keyword>
<gene>
    <name evidence="4" type="ORF">FF011L_28390</name>
</gene>
<dbReference type="InterPro" id="IPR050221">
    <property type="entry name" value="26S_Proteasome_ATPase"/>
</dbReference>
<dbReference type="EMBL" id="CP036262">
    <property type="protein sequence ID" value="QDS94061.1"/>
    <property type="molecule type" value="Genomic_DNA"/>
</dbReference>
<dbReference type="SUPFAM" id="SSF52540">
    <property type="entry name" value="P-loop containing nucleoside triphosphate hydrolases"/>
    <property type="match status" value="1"/>
</dbReference>
<feature type="compositionally biased region" description="Low complexity" evidence="3">
    <location>
        <begin position="42"/>
        <end position="58"/>
    </location>
</feature>
<evidence type="ECO:0000256" key="3">
    <source>
        <dbReference type="SAM" id="MobiDB-lite"/>
    </source>
</evidence>
<dbReference type="GO" id="GO:0005524">
    <property type="term" value="F:ATP binding"/>
    <property type="evidence" value="ECO:0007669"/>
    <property type="project" value="UniProtKB-KW"/>
</dbReference>
<dbReference type="Proteomes" id="UP000320672">
    <property type="component" value="Chromosome"/>
</dbReference>
<evidence type="ECO:0000256" key="2">
    <source>
        <dbReference type="ARBA" id="ARBA00022840"/>
    </source>
</evidence>
<accession>A0A517MGQ1</accession>
<reference evidence="4 5" key="1">
    <citation type="submission" date="2019-02" db="EMBL/GenBank/DDBJ databases">
        <title>Deep-cultivation of Planctomycetes and their phenomic and genomic characterization uncovers novel biology.</title>
        <authorList>
            <person name="Wiegand S."/>
            <person name="Jogler M."/>
            <person name="Boedeker C."/>
            <person name="Pinto D."/>
            <person name="Vollmers J."/>
            <person name="Rivas-Marin E."/>
            <person name="Kohn T."/>
            <person name="Peeters S.H."/>
            <person name="Heuer A."/>
            <person name="Rast P."/>
            <person name="Oberbeckmann S."/>
            <person name="Bunk B."/>
            <person name="Jeske O."/>
            <person name="Meyerdierks A."/>
            <person name="Storesund J.E."/>
            <person name="Kallscheuer N."/>
            <person name="Luecker S."/>
            <person name="Lage O.M."/>
            <person name="Pohl T."/>
            <person name="Merkel B.J."/>
            <person name="Hornburger P."/>
            <person name="Mueller R.-W."/>
            <person name="Bruemmer F."/>
            <person name="Labrenz M."/>
            <person name="Spormann A.M."/>
            <person name="Op den Camp H."/>
            <person name="Overmann J."/>
            <person name="Amann R."/>
            <person name="Jetten M.S.M."/>
            <person name="Mascher T."/>
            <person name="Medema M.H."/>
            <person name="Devos D.P."/>
            <person name="Kaster A.-K."/>
            <person name="Ovreas L."/>
            <person name="Rohde M."/>
            <person name="Galperin M.Y."/>
            <person name="Jogler C."/>
        </authorList>
    </citation>
    <scope>NUCLEOTIDE SEQUENCE [LARGE SCALE GENOMIC DNA]</scope>
    <source>
        <strain evidence="4 5">FF011L</strain>
    </source>
</reference>
<protein>
    <recommendedName>
        <fullName evidence="6">AAA+ ATPase domain-containing protein</fullName>
    </recommendedName>
</protein>
<evidence type="ECO:0000256" key="1">
    <source>
        <dbReference type="ARBA" id="ARBA00022741"/>
    </source>
</evidence>
<dbReference type="PANTHER" id="PTHR23073">
    <property type="entry name" value="26S PROTEASOME REGULATORY SUBUNIT"/>
    <property type="match status" value="1"/>
</dbReference>
<evidence type="ECO:0000313" key="5">
    <source>
        <dbReference type="Proteomes" id="UP000320672"/>
    </source>
</evidence>
<dbReference type="Gene3D" id="3.40.50.300">
    <property type="entry name" value="P-loop containing nucleotide triphosphate hydrolases"/>
    <property type="match status" value="1"/>
</dbReference>
<dbReference type="AlphaFoldDB" id="A0A517MGQ1"/>
<proteinExistence type="predicted"/>
<dbReference type="RefSeq" id="WP_246109394.1">
    <property type="nucleotide sequence ID" value="NZ_CP036262.1"/>
</dbReference>
<keyword evidence="2" id="KW-0067">ATP-binding</keyword>
<evidence type="ECO:0000313" key="4">
    <source>
        <dbReference type="EMBL" id="QDS94061.1"/>
    </source>
</evidence>
<keyword evidence="5" id="KW-1185">Reference proteome</keyword>
<evidence type="ECO:0008006" key="6">
    <source>
        <dbReference type="Google" id="ProtNLM"/>
    </source>
</evidence>
<organism evidence="4 5">
    <name type="scientific">Roseimaritima multifibrata</name>
    <dbReference type="NCBI Taxonomy" id="1930274"/>
    <lineage>
        <taxon>Bacteria</taxon>
        <taxon>Pseudomonadati</taxon>
        <taxon>Planctomycetota</taxon>
        <taxon>Planctomycetia</taxon>
        <taxon>Pirellulales</taxon>
        <taxon>Pirellulaceae</taxon>
        <taxon>Roseimaritima</taxon>
    </lineage>
</organism>
<sequence length="520" mass="58114">MPSPNTSSSNDPKLEALIARINGLGEGSDLASMMANGGGQSPAVAQAPPQRAPVRPAPGGQPGQPQPPARSAKPSPPKTASPPAPPSPLDKLPAGFTPARDEPWRPIEPVSLEANRISDTLLEQICLRYLLNSGELEGRRIADQVKLPFRLVEPILTRLKMEQRVAYRSATATGDYVYVLTDTGRAAARSAAEDCTYYGACPVRLDEYIFSVKKQTIEGQRPKAADLKRAFHDLLINPQMLDRLGPAVNSGRGMFLFGFPGNGKTSIAERVTAAFGKYIWIPRAVDIDGDIMRVFDPMNHVLDMPVGEGGLLDQGGYDKRWVRIRRPTLVAGGELTMEMLEVQSSSESGISESPLQLKSNCGTLLIDDFGRQKMSVDQLLNRWIVPLEKRYDYLNMSSGKKIQVPFDQLVIFSTNLEPKDLVDDAFLRRIPYKIEVTNPSEADFRKLFEIMCKVLKIPYQADPIDYLIKKHYLPVERPFRNCQPRDLLLQVRNFCLYHDLEVELKREYFDFAVDNYFSVM</sequence>
<dbReference type="KEGG" id="rml:FF011L_28390"/>
<feature type="compositionally biased region" description="Pro residues" evidence="3">
    <location>
        <begin position="64"/>
        <end position="88"/>
    </location>
</feature>
<name>A0A517MGQ1_9BACT</name>